<dbReference type="EMBL" id="CP000817">
    <property type="protein sequence ID" value="ACA40185.1"/>
    <property type="molecule type" value="Genomic_DNA"/>
</dbReference>
<accession>B1HYM4</accession>
<dbReference type="AlphaFoldDB" id="B1HYM4"/>
<keyword evidence="1" id="KW-1133">Transmembrane helix</keyword>
<sequence>MGIFLILHFRFLFHLPFDGEVQAKDVGTNNYIYKKGIGILKKILLSGYFSIIFCVGILYVPVSLKWGPHLEFYDKRYVPLWQLHTQEFQVDDYYPIYELDMIRIIYEIGIVTLLFLIVYLLLKEVFLKNS</sequence>
<proteinExistence type="predicted"/>
<dbReference type="KEGG" id="lsp:Bsph_2645"/>
<feature type="transmembrane region" description="Helical" evidence="1">
    <location>
        <begin position="43"/>
        <end position="62"/>
    </location>
</feature>
<dbReference type="EnsemblBacteria" id="ACA40185">
    <property type="protein sequence ID" value="ACA40185"/>
    <property type="gene ID" value="Bsph_2645"/>
</dbReference>
<evidence type="ECO:0000313" key="2">
    <source>
        <dbReference type="EMBL" id="ACA40185.1"/>
    </source>
</evidence>
<organism evidence="2 3">
    <name type="scientific">Lysinibacillus sphaericus (strain C3-41)</name>
    <dbReference type="NCBI Taxonomy" id="444177"/>
    <lineage>
        <taxon>Bacteria</taxon>
        <taxon>Bacillati</taxon>
        <taxon>Bacillota</taxon>
        <taxon>Bacilli</taxon>
        <taxon>Bacillales</taxon>
        <taxon>Bacillaceae</taxon>
        <taxon>Lysinibacillus</taxon>
    </lineage>
</organism>
<gene>
    <name evidence="2" type="ordered locus">Bsph_2645</name>
</gene>
<evidence type="ECO:0000256" key="1">
    <source>
        <dbReference type="SAM" id="Phobius"/>
    </source>
</evidence>
<name>B1HYM4_LYSSC</name>
<keyword evidence="1" id="KW-0472">Membrane</keyword>
<protein>
    <submittedName>
        <fullName evidence="2">Uncharacterized protein</fullName>
    </submittedName>
</protein>
<dbReference type="HOGENOM" id="CLU_166773_0_0_9"/>
<keyword evidence="1" id="KW-0812">Transmembrane</keyword>
<reference evidence="2 3" key="1">
    <citation type="journal article" date="2008" name="J. Bacteriol.">
        <title>Complete genome sequence of the mosquitocidal bacterium Bacillus sphaericus C3-41 and comparison with those of closely related Bacillus species.</title>
        <authorList>
            <person name="Hu X."/>
            <person name="Fan W."/>
            <person name="Han B."/>
            <person name="Liu H."/>
            <person name="Zheng D."/>
            <person name="Li Q."/>
            <person name="Dong W."/>
            <person name="Yan J."/>
            <person name="Gao M."/>
            <person name="Berry C."/>
            <person name="Yuan Z."/>
        </authorList>
    </citation>
    <scope>NUCLEOTIDE SEQUENCE [LARGE SCALE GENOMIC DNA]</scope>
    <source>
        <strain evidence="2 3">C3-41</strain>
    </source>
</reference>
<evidence type="ECO:0000313" key="3">
    <source>
        <dbReference type="Proteomes" id="UP000002164"/>
    </source>
</evidence>
<dbReference type="Proteomes" id="UP000002164">
    <property type="component" value="Chromosome"/>
</dbReference>
<feature type="transmembrane region" description="Helical" evidence="1">
    <location>
        <begin position="104"/>
        <end position="122"/>
    </location>
</feature>